<evidence type="ECO:0000313" key="4">
    <source>
        <dbReference type="Proteomes" id="UP000095751"/>
    </source>
</evidence>
<dbReference type="PANTHER" id="PTHR32285:SF48">
    <property type="entry name" value="PROTEIN TRICHOME BIREFRINGENCE-LIKE 19"/>
    <property type="match status" value="1"/>
</dbReference>
<reference evidence="3 4" key="1">
    <citation type="submission" date="2016-09" db="EMBL/GenBank/DDBJ databases">
        <title>Extensive genetic diversity and differential bi-allelic expression allows diatom success in the polar Southern Ocean.</title>
        <authorList>
            <consortium name="DOE Joint Genome Institute"/>
            <person name="Mock T."/>
            <person name="Otillar R.P."/>
            <person name="Strauss J."/>
            <person name="Dupont C."/>
            <person name="Frickenhaus S."/>
            <person name="Maumus F."/>
            <person name="Mcmullan M."/>
            <person name="Sanges R."/>
            <person name="Schmutz J."/>
            <person name="Toseland A."/>
            <person name="Valas R."/>
            <person name="Veluchamy A."/>
            <person name="Ward B.J."/>
            <person name="Allen A."/>
            <person name="Barry K."/>
            <person name="Falciatore A."/>
            <person name="Ferrante M."/>
            <person name="Fortunato A.E."/>
            <person name="Gloeckner G."/>
            <person name="Gruber A."/>
            <person name="Hipkin R."/>
            <person name="Janech M."/>
            <person name="Kroth P."/>
            <person name="Leese F."/>
            <person name="Lindquist E."/>
            <person name="Lyon B.R."/>
            <person name="Martin J."/>
            <person name="Mayer C."/>
            <person name="Parker M."/>
            <person name="Quesneville H."/>
            <person name="Raymond J."/>
            <person name="Uhlig C."/>
            <person name="Valentin K.U."/>
            <person name="Worden A.Z."/>
            <person name="Armbrust E.V."/>
            <person name="Bowler C."/>
            <person name="Green B."/>
            <person name="Moulton V."/>
            <person name="Van Oosterhout C."/>
            <person name="Grigoriev I."/>
        </authorList>
    </citation>
    <scope>NUCLEOTIDE SEQUENCE [LARGE SCALE GENOMIC DNA]</scope>
    <source>
        <strain evidence="3 4">CCMP1102</strain>
    </source>
</reference>
<gene>
    <name evidence="3" type="ORF">FRACYDRAFT_138533</name>
</gene>
<evidence type="ECO:0000259" key="2">
    <source>
        <dbReference type="Pfam" id="PF13839"/>
    </source>
</evidence>
<accession>A0A1E7ETU2</accession>
<evidence type="ECO:0000313" key="3">
    <source>
        <dbReference type="EMBL" id="OEU08973.1"/>
    </source>
</evidence>
<feature type="non-terminal residue" evidence="3">
    <location>
        <position position="356"/>
    </location>
</feature>
<feature type="non-terminal residue" evidence="3">
    <location>
        <position position="1"/>
    </location>
</feature>
<dbReference type="AlphaFoldDB" id="A0A1E7ETU2"/>
<dbReference type="PANTHER" id="PTHR32285">
    <property type="entry name" value="PROTEIN TRICHOME BIREFRINGENCE-LIKE 9-RELATED"/>
    <property type="match status" value="1"/>
</dbReference>
<sequence>TTSTNVSITSSEKYETDTVITAHEINNNGTKWNFKNNEDDNIIVVTHQTDSLLCTRKQIQKGYWKNVQREKAPYESKEKWESSCYQHGGFREGQLQQSPFNDWEWNVDDDNENCVLLQFDVNRFCRLGINRTIAFLGDSITWQQFQSLNLLIGATDEHRKQALIKTHACSGNTTKLIWERDNKASANGLKRIIQTSDPDVIVINRGAHFTENEMSLSELNATLTIALIWQKDCDKRNRDCLLIWRTTAPGYPNCDEILGPISISNRSIAENFIMDRSKYTEEKGTHHWWDFANQNVLVEDLIQHHIKVNQLRISFIDFYDMAILRPDHHINKRDCLHWCLPGPIDAANTILLHELE</sequence>
<name>A0A1E7ETU2_9STRA</name>
<dbReference type="Pfam" id="PF13839">
    <property type="entry name" value="PC-Esterase"/>
    <property type="match status" value="1"/>
</dbReference>
<dbReference type="KEGG" id="fcy:FRACYDRAFT_138533"/>
<dbReference type="SUPFAM" id="SSF52266">
    <property type="entry name" value="SGNH hydrolase"/>
    <property type="match status" value="1"/>
</dbReference>
<dbReference type="InterPro" id="IPR026057">
    <property type="entry name" value="TBL_C"/>
</dbReference>
<evidence type="ECO:0000256" key="1">
    <source>
        <dbReference type="ARBA" id="ARBA00007727"/>
    </source>
</evidence>
<dbReference type="InParanoid" id="A0A1E7ETU2"/>
<dbReference type="InterPro" id="IPR029962">
    <property type="entry name" value="TBL"/>
</dbReference>
<dbReference type="GO" id="GO:0016413">
    <property type="term" value="F:O-acetyltransferase activity"/>
    <property type="evidence" value="ECO:0007669"/>
    <property type="project" value="InterPro"/>
</dbReference>
<dbReference type="OrthoDB" id="630188at2759"/>
<proteinExistence type="inferred from homology"/>
<dbReference type="Proteomes" id="UP000095751">
    <property type="component" value="Unassembled WGS sequence"/>
</dbReference>
<protein>
    <recommendedName>
        <fullName evidence="2">Trichome birefringence-like C-terminal domain-containing protein</fullName>
    </recommendedName>
</protein>
<comment type="similarity">
    <text evidence="1">Belongs to the PC-esterase family. TBL subfamily.</text>
</comment>
<keyword evidence="4" id="KW-1185">Reference proteome</keyword>
<feature type="domain" description="Trichome birefringence-like C-terminal" evidence="2">
    <location>
        <begin position="298"/>
        <end position="353"/>
    </location>
</feature>
<organism evidence="3 4">
    <name type="scientific">Fragilariopsis cylindrus CCMP1102</name>
    <dbReference type="NCBI Taxonomy" id="635003"/>
    <lineage>
        <taxon>Eukaryota</taxon>
        <taxon>Sar</taxon>
        <taxon>Stramenopiles</taxon>
        <taxon>Ochrophyta</taxon>
        <taxon>Bacillariophyta</taxon>
        <taxon>Bacillariophyceae</taxon>
        <taxon>Bacillariophycidae</taxon>
        <taxon>Bacillariales</taxon>
        <taxon>Bacillariaceae</taxon>
        <taxon>Fragilariopsis</taxon>
    </lineage>
</organism>
<dbReference type="EMBL" id="KV784378">
    <property type="protein sequence ID" value="OEU08973.1"/>
    <property type="molecule type" value="Genomic_DNA"/>
</dbReference>